<gene>
    <name evidence="1" type="ORF">HA299_03370</name>
</gene>
<name>A0A832RVQ3_9EURY</name>
<evidence type="ECO:0000313" key="1">
    <source>
        <dbReference type="EMBL" id="HIH69645.1"/>
    </source>
</evidence>
<organism evidence="1 2">
    <name type="scientific">Methermicoccus shengliensis</name>
    <dbReference type="NCBI Taxonomy" id="660064"/>
    <lineage>
        <taxon>Archaea</taxon>
        <taxon>Methanobacteriati</taxon>
        <taxon>Methanobacteriota</taxon>
        <taxon>Stenosarchaea group</taxon>
        <taxon>Methanomicrobia</taxon>
        <taxon>Methanosarcinales</taxon>
        <taxon>Methermicoccaceae</taxon>
        <taxon>Methermicoccus</taxon>
    </lineage>
</organism>
<comment type="caution">
    <text evidence="1">The sequence shown here is derived from an EMBL/GenBank/DDBJ whole genome shotgun (WGS) entry which is preliminary data.</text>
</comment>
<proteinExistence type="predicted"/>
<accession>A0A832RVQ3</accession>
<dbReference type="EMBL" id="DUIH01000011">
    <property type="protein sequence ID" value="HIH69645.1"/>
    <property type="molecule type" value="Genomic_DNA"/>
</dbReference>
<reference evidence="1" key="1">
    <citation type="journal article" date="2020" name="bioRxiv">
        <title>A rank-normalized archaeal taxonomy based on genome phylogeny resolves widespread incomplete and uneven classifications.</title>
        <authorList>
            <person name="Rinke C."/>
            <person name="Chuvochina M."/>
            <person name="Mussig A.J."/>
            <person name="Chaumeil P.-A."/>
            <person name="Waite D.W."/>
            <person name="Whitman W.B."/>
            <person name="Parks D.H."/>
            <person name="Hugenholtz P."/>
        </authorList>
    </citation>
    <scope>NUCLEOTIDE SEQUENCE</scope>
    <source>
        <strain evidence="1">UBA12518</strain>
    </source>
</reference>
<sequence length="116" mass="13272">MPVEIREHEKGGVLIQIYELGNHLPAAEFNNYKDAFLWVLKYYSVKYKTNNAMKSNLPCISKWIREIQMAGFRVISQTDCIECGIGEFGRCKYMRGIIPVCIKRDRVGGKVPLTAV</sequence>
<evidence type="ECO:0000313" key="2">
    <source>
        <dbReference type="Proteomes" id="UP000600363"/>
    </source>
</evidence>
<protein>
    <submittedName>
        <fullName evidence="1">Uncharacterized protein</fullName>
    </submittedName>
</protein>
<dbReference type="Proteomes" id="UP000600363">
    <property type="component" value="Unassembled WGS sequence"/>
</dbReference>
<dbReference type="RefSeq" id="WP_042687471.1">
    <property type="nucleotide sequence ID" value="NZ_DUIH01000011.1"/>
</dbReference>
<dbReference type="AlphaFoldDB" id="A0A832RVQ3"/>